<feature type="compositionally biased region" description="Gly residues" evidence="1">
    <location>
        <begin position="183"/>
        <end position="198"/>
    </location>
</feature>
<feature type="non-terminal residue" evidence="2">
    <location>
        <position position="1"/>
    </location>
</feature>
<accession>M1Q4I0</accession>
<dbReference type="AlphaFoldDB" id="M1Q4I0"/>
<feature type="region of interest" description="Disordered" evidence="1">
    <location>
        <begin position="183"/>
        <end position="210"/>
    </location>
</feature>
<evidence type="ECO:0000256" key="1">
    <source>
        <dbReference type="SAM" id="MobiDB-lite"/>
    </source>
</evidence>
<protein>
    <submittedName>
        <fullName evidence="2">Homoserine kinase</fullName>
    </submittedName>
</protein>
<dbReference type="EMBL" id="JX876845">
    <property type="protein sequence ID" value="AGF95118.1"/>
    <property type="molecule type" value="mRNA"/>
</dbReference>
<keyword evidence="2" id="KW-0808">Transferase</keyword>
<reference evidence="2" key="1">
    <citation type="submission" date="2012-09" db="EMBL/GenBank/DDBJ databases">
        <title>Peach genes involved in ethylene biosynthesis pathway.</title>
        <authorList>
            <person name="Sepulveda R."/>
            <person name="Diez-de-Medina S."/>
            <person name="Duarte F."/>
            <person name="Silva H."/>
        </authorList>
    </citation>
    <scope>NUCLEOTIDE SEQUENCE</scope>
</reference>
<name>M1Q4I0_PRUPE</name>
<sequence length="210" mass="23126">RQHKEQFFTVRKDQRNQIQRIVASNQHKPSHNRRSDIIGVVTRDLLLRFQPRDHKLIDPQFSTENLVDCNGGGSCACRTGTEPGAQRESLFQSEREADRADSEHLHHFNGCDSRAVPERVFAELLRVVVARDLRDGDLARRDLRVEGKGDKVAEAVDGAAQEVKARAEIGHCGRREGLDGGVDGFGFGGGEGGSGGEGEVTSKKGFGLRR</sequence>
<organism evidence="2">
    <name type="scientific">Prunus persica</name>
    <name type="common">Peach</name>
    <name type="synonym">Amygdalus persica</name>
    <dbReference type="NCBI Taxonomy" id="3760"/>
    <lineage>
        <taxon>Eukaryota</taxon>
        <taxon>Viridiplantae</taxon>
        <taxon>Streptophyta</taxon>
        <taxon>Embryophyta</taxon>
        <taxon>Tracheophyta</taxon>
        <taxon>Spermatophyta</taxon>
        <taxon>Magnoliopsida</taxon>
        <taxon>eudicotyledons</taxon>
        <taxon>Gunneridae</taxon>
        <taxon>Pentapetalae</taxon>
        <taxon>rosids</taxon>
        <taxon>fabids</taxon>
        <taxon>Rosales</taxon>
        <taxon>Rosaceae</taxon>
        <taxon>Amygdaloideae</taxon>
        <taxon>Amygdaleae</taxon>
        <taxon>Prunus</taxon>
    </lineage>
</organism>
<proteinExistence type="evidence at transcript level"/>
<evidence type="ECO:0000313" key="2">
    <source>
        <dbReference type="EMBL" id="AGF95118.1"/>
    </source>
</evidence>
<dbReference type="GO" id="GO:0016301">
    <property type="term" value="F:kinase activity"/>
    <property type="evidence" value="ECO:0007669"/>
    <property type="project" value="UniProtKB-KW"/>
</dbReference>
<keyword evidence="2" id="KW-0418">Kinase</keyword>